<comment type="caution">
    <text evidence="1">The sequence shown here is derived from an EMBL/GenBank/DDBJ whole genome shotgun (WGS) entry which is preliminary data.</text>
</comment>
<organism evidence="1 2">
    <name type="scientific">Hydrogenophaga borbori</name>
    <dbReference type="NCBI Taxonomy" id="2294117"/>
    <lineage>
        <taxon>Bacteria</taxon>
        <taxon>Pseudomonadati</taxon>
        <taxon>Pseudomonadota</taxon>
        <taxon>Betaproteobacteria</taxon>
        <taxon>Burkholderiales</taxon>
        <taxon>Comamonadaceae</taxon>
        <taxon>Hydrogenophaga</taxon>
    </lineage>
</organism>
<evidence type="ECO:0000313" key="1">
    <source>
        <dbReference type="EMBL" id="RFP77317.1"/>
    </source>
</evidence>
<keyword evidence="2" id="KW-1185">Reference proteome</keyword>
<dbReference type="InterPro" id="IPR003673">
    <property type="entry name" value="CoA-Trfase_fam_III"/>
</dbReference>
<dbReference type="RefSeq" id="WP_116960166.1">
    <property type="nucleotide sequence ID" value="NZ_QVLS01000011.1"/>
</dbReference>
<dbReference type="InterPro" id="IPR044855">
    <property type="entry name" value="CoA-Trfase_III_dom3_sf"/>
</dbReference>
<dbReference type="PANTHER" id="PTHR48228">
    <property type="entry name" value="SUCCINYL-COA--D-CITRAMALATE COA-TRANSFERASE"/>
    <property type="match status" value="1"/>
</dbReference>
<dbReference type="Gene3D" id="3.40.50.10540">
    <property type="entry name" value="Crotonobetainyl-coa:carnitine coa-transferase, domain 1"/>
    <property type="match status" value="1"/>
</dbReference>
<dbReference type="Proteomes" id="UP000261931">
    <property type="component" value="Unassembled WGS sequence"/>
</dbReference>
<dbReference type="PANTHER" id="PTHR48228:SF5">
    <property type="entry name" value="ALPHA-METHYLACYL-COA RACEMASE"/>
    <property type="match status" value="1"/>
</dbReference>
<dbReference type="Pfam" id="PF02515">
    <property type="entry name" value="CoA_transf_3"/>
    <property type="match status" value="1"/>
</dbReference>
<protein>
    <submittedName>
        <fullName evidence="1">2-methylfumaryl-CoA isomerase</fullName>
    </submittedName>
</protein>
<dbReference type="GO" id="GO:0016853">
    <property type="term" value="F:isomerase activity"/>
    <property type="evidence" value="ECO:0007669"/>
    <property type="project" value="UniProtKB-KW"/>
</dbReference>
<keyword evidence="1" id="KW-0413">Isomerase</keyword>
<reference evidence="1 2" key="1">
    <citation type="submission" date="2018-08" db="EMBL/GenBank/DDBJ databases">
        <title>Hydrogenophaga sp. LA-38 isolated from sludge.</title>
        <authorList>
            <person name="Im W.-T."/>
        </authorList>
    </citation>
    <scope>NUCLEOTIDE SEQUENCE [LARGE SCALE GENOMIC DNA]</scope>
    <source>
        <strain evidence="1 2">LA-38</strain>
    </source>
</reference>
<proteinExistence type="predicted"/>
<dbReference type="EMBL" id="QVLS01000011">
    <property type="protein sequence ID" value="RFP77317.1"/>
    <property type="molecule type" value="Genomic_DNA"/>
</dbReference>
<dbReference type="InterPro" id="IPR023606">
    <property type="entry name" value="CoA-Trfase_III_dom_1_sf"/>
</dbReference>
<dbReference type="SUPFAM" id="SSF89796">
    <property type="entry name" value="CoA-transferase family III (CaiB/BaiF)"/>
    <property type="match status" value="1"/>
</dbReference>
<evidence type="ECO:0000313" key="2">
    <source>
        <dbReference type="Proteomes" id="UP000261931"/>
    </source>
</evidence>
<dbReference type="AlphaFoldDB" id="A0A372EFY0"/>
<name>A0A372EFY0_9BURK</name>
<dbReference type="InterPro" id="IPR050509">
    <property type="entry name" value="CoA-transferase_III"/>
</dbReference>
<sequence length="407" mass="43529">MAQPKGILSGLRVVEAAAFVAAPLGGMTLAQMGADVIRIDALGGGLDYRRWPVTRDNTSLFWCGLNKSKRSVALDLASPEGREIAMALACAPGEDAGLFLTNFPPRGWLDHEALKAKRADLIQLTLMGDRHGGSAVDYTVNPRLGLPYVTGPVDGEGAVNHVLPAWDLITGQMVAVGLLAAERHRRRTGQGQHVKLALEDVGLAVMQHLGFIAEAQQGQPRERHGNALFGAFGRDFVTQDGERVMVVGLTPRQWRSLVEAMGLGAAVDALGARLGVDLSHEGERFKAREALAELIGPWIGARPFAQVAQAFEGHGVCWSRYQTVAELVRDPECSPANPLFQRVEQPGVGEMLAAGIPLDFGAVPRLPVQAAPRLGEHTEEVLTQVLGIDAAQFGRLHDRGVVRAAGC</sequence>
<gene>
    <name evidence="1" type="ORF">DY262_16305</name>
</gene>
<dbReference type="Gene3D" id="3.30.1540.10">
    <property type="entry name" value="formyl-coa transferase, domain 3"/>
    <property type="match status" value="1"/>
</dbReference>
<accession>A0A372EFY0</accession>